<comment type="similarity">
    <text evidence="2 7">Belongs to the thioredoxin family. DsbC subfamily.</text>
</comment>
<dbReference type="SUPFAM" id="SSF52833">
    <property type="entry name" value="Thioredoxin-like"/>
    <property type="match status" value="1"/>
</dbReference>
<keyword evidence="4 7" id="KW-0574">Periplasm</keyword>
<evidence type="ECO:0000256" key="1">
    <source>
        <dbReference type="ARBA" id="ARBA00004418"/>
    </source>
</evidence>
<dbReference type="Proteomes" id="UP000001302">
    <property type="component" value="Chromosome"/>
</dbReference>
<dbReference type="HOGENOM" id="CLU_083593_1_1_5"/>
<organism evidence="10 11">
    <name type="scientific">Parvularcula bermudensis (strain ATCC BAA-594 / HTCC2503 / KCTC 12087)</name>
    <dbReference type="NCBI Taxonomy" id="314260"/>
    <lineage>
        <taxon>Bacteria</taxon>
        <taxon>Pseudomonadati</taxon>
        <taxon>Pseudomonadota</taxon>
        <taxon>Alphaproteobacteria</taxon>
        <taxon>Parvularculales</taxon>
        <taxon>Parvularculaceae</taxon>
        <taxon>Parvularcula</taxon>
    </lineage>
</organism>
<evidence type="ECO:0000256" key="2">
    <source>
        <dbReference type="ARBA" id="ARBA00009813"/>
    </source>
</evidence>
<dbReference type="InterPro" id="IPR009094">
    <property type="entry name" value="DiS-bond_isomerase_DsbC/G_N_sf"/>
</dbReference>
<dbReference type="InterPro" id="IPR018950">
    <property type="entry name" value="DiS-bond_isomerase_DsbC/G_N"/>
</dbReference>
<protein>
    <recommendedName>
        <fullName evidence="7">Thiol:disulfide interchange protein</fullName>
    </recommendedName>
</protein>
<dbReference type="Pfam" id="PF10411">
    <property type="entry name" value="DsbC_N"/>
    <property type="match status" value="1"/>
</dbReference>
<dbReference type="PANTHER" id="PTHR35272:SF3">
    <property type="entry name" value="THIOL:DISULFIDE INTERCHANGE PROTEIN DSBC"/>
    <property type="match status" value="1"/>
</dbReference>
<comment type="function">
    <text evidence="7">Required for disulfide bond formation in some periplasmic proteins. Acts by transferring its disulfide bond to other proteins and is reduced in the process.</text>
</comment>
<dbReference type="InterPro" id="IPR036249">
    <property type="entry name" value="Thioredoxin-like_sf"/>
</dbReference>
<dbReference type="AlphaFoldDB" id="E0TB12"/>
<dbReference type="PANTHER" id="PTHR35272">
    <property type="entry name" value="THIOL:DISULFIDE INTERCHANGE PROTEIN DSBC-RELATED"/>
    <property type="match status" value="1"/>
</dbReference>
<dbReference type="RefSeq" id="WP_013299195.1">
    <property type="nucleotide sequence ID" value="NC_014414.1"/>
</dbReference>
<keyword evidence="6 7" id="KW-0676">Redox-active center</keyword>
<proteinExistence type="inferred from homology"/>
<dbReference type="InterPro" id="IPR012336">
    <property type="entry name" value="Thioredoxin-like_fold"/>
</dbReference>
<keyword evidence="11" id="KW-1185">Reference proteome</keyword>
<gene>
    <name evidence="10" type="ordered locus">PB2503_00702</name>
</gene>
<accession>E0TB12</accession>
<evidence type="ECO:0000259" key="9">
    <source>
        <dbReference type="Pfam" id="PF13098"/>
    </source>
</evidence>
<keyword evidence="5" id="KW-1015">Disulfide bond</keyword>
<reference evidence="10 11" key="2">
    <citation type="journal article" date="2011" name="J. Bacteriol.">
        <title>Complete genome sequence of strain HTCC2503T of Parvularcula bermudensis, the type species of the order "Parvularculales" in the class Alphaproteobacteria.</title>
        <authorList>
            <person name="Oh H.M."/>
            <person name="Kang I."/>
            <person name="Vergin K.L."/>
            <person name="Kang D."/>
            <person name="Rhee K.H."/>
            <person name="Giovannoni S.J."/>
            <person name="Cho J.C."/>
        </authorList>
    </citation>
    <scope>NUCLEOTIDE SEQUENCE [LARGE SCALE GENOMIC DNA]</scope>
    <source>
        <strain evidence="11">ATCC BAA-594 / HTCC2503 / KCTC 12087</strain>
    </source>
</reference>
<dbReference type="EMBL" id="CP002156">
    <property type="protein sequence ID" value="ADM08221.1"/>
    <property type="molecule type" value="Genomic_DNA"/>
</dbReference>
<dbReference type="eggNOG" id="COG1651">
    <property type="taxonomic scope" value="Bacteria"/>
</dbReference>
<feature type="domain" description="Disulphide bond isomerase DsbC/G N-terminal" evidence="8">
    <location>
        <begin position="26"/>
        <end position="91"/>
    </location>
</feature>
<sequence>MGSLRHNLSVGGVMIAAVTLASPSLAQETPDVQGKVAKRFTDTAVDAVDCEGFGPLCQVIAGRTVFYVDEAVRHAFIGRVYDLEAKVDLTERTLAVIAPSADIEGAPAVGLRWADLPWDSAIIRNEGGALKVAVFSDLHCGYCQRLSAALHDAPDIEAHEFLVGMAQSEGPSRAIGCAEDPEAALAAYYAARSLPAGSCDRDIVAPAREAAQRIGLTGTPTFLRPDGAVTAGFRDIDTLRAWIAEGQAEETVQ</sequence>
<dbReference type="Pfam" id="PF13098">
    <property type="entry name" value="Thioredoxin_2"/>
    <property type="match status" value="1"/>
</dbReference>
<dbReference type="KEGG" id="pbr:PB2503_00702"/>
<keyword evidence="3 7" id="KW-0732">Signal</keyword>
<dbReference type="OrthoDB" id="12976at2"/>
<feature type="chain" id="PRO_5010006689" description="Thiol:disulfide interchange protein" evidence="7">
    <location>
        <begin position="27"/>
        <end position="253"/>
    </location>
</feature>
<dbReference type="STRING" id="314260.PB2503_00702"/>
<evidence type="ECO:0000256" key="5">
    <source>
        <dbReference type="ARBA" id="ARBA00023157"/>
    </source>
</evidence>
<evidence type="ECO:0000256" key="6">
    <source>
        <dbReference type="ARBA" id="ARBA00023284"/>
    </source>
</evidence>
<dbReference type="InterPro" id="IPR033954">
    <property type="entry name" value="DiS-bond_Isoase_DsbC/G"/>
</dbReference>
<evidence type="ECO:0000313" key="10">
    <source>
        <dbReference type="EMBL" id="ADM08221.1"/>
    </source>
</evidence>
<evidence type="ECO:0000256" key="7">
    <source>
        <dbReference type="RuleBase" id="RU364038"/>
    </source>
</evidence>
<feature type="domain" description="Thioredoxin-like fold" evidence="9">
    <location>
        <begin position="128"/>
        <end position="242"/>
    </location>
</feature>
<evidence type="ECO:0000256" key="3">
    <source>
        <dbReference type="ARBA" id="ARBA00022729"/>
    </source>
</evidence>
<comment type="subcellular location">
    <subcellularLocation>
        <location evidence="1 7">Periplasm</location>
    </subcellularLocation>
</comment>
<dbReference type="Gene3D" id="3.40.30.10">
    <property type="entry name" value="Glutaredoxin"/>
    <property type="match status" value="1"/>
</dbReference>
<name>E0TB12_PARBH</name>
<evidence type="ECO:0000256" key="4">
    <source>
        <dbReference type="ARBA" id="ARBA00022764"/>
    </source>
</evidence>
<dbReference type="GO" id="GO:0042597">
    <property type="term" value="C:periplasmic space"/>
    <property type="evidence" value="ECO:0007669"/>
    <property type="project" value="UniProtKB-SubCell"/>
</dbReference>
<feature type="signal peptide" evidence="7">
    <location>
        <begin position="1"/>
        <end position="26"/>
    </location>
</feature>
<dbReference type="SUPFAM" id="SSF54423">
    <property type="entry name" value="DsbC/DsbG N-terminal domain-like"/>
    <property type="match status" value="1"/>
</dbReference>
<dbReference type="CDD" id="cd03020">
    <property type="entry name" value="DsbA_DsbC_DsbG"/>
    <property type="match status" value="1"/>
</dbReference>
<reference evidence="11" key="1">
    <citation type="submission" date="2010-08" db="EMBL/GenBank/DDBJ databases">
        <title>Genome sequence of Parvularcula bermudensis HTCC2503.</title>
        <authorList>
            <person name="Kang D.-M."/>
            <person name="Oh H.-M."/>
            <person name="Cho J.-C."/>
        </authorList>
    </citation>
    <scope>NUCLEOTIDE SEQUENCE [LARGE SCALE GENOMIC DNA]</scope>
    <source>
        <strain evidence="11">ATCC BAA-594 / HTCC2503 / KCTC 12087</strain>
    </source>
</reference>
<evidence type="ECO:0000313" key="11">
    <source>
        <dbReference type="Proteomes" id="UP000001302"/>
    </source>
</evidence>
<dbReference type="InterPro" id="IPR051470">
    <property type="entry name" value="Thiol:disulfide_interchange"/>
</dbReference>
<evidence type="ECO:0000259" key="8">
    <source>
        <dbReference type="Pfam" id="PF10411"/>
    </source>
</evidence>